<gene>
    <name evidence="3" type="primary">LOC117563615</name>
</gene>
<accession>A0A6P8XEB2</accession>
<sequence>MKIIFLGLLIAVLVVYGHGDDSNEPADRSDMEWFIHTLKEIIKLGMNEQTKAINEENEVNEMKAKKIEKYRKEVVEGDQKLSVIRNELTDSNLSTEVRSAFQIFLDITTEAIRNGKQWNEKRIETLNKEISQSREAFEQRNILLAQYMNSTRHLINSYPQYA</sequence>
<organism evidence="2 3">
    <name type="scientific">Drosophila albomicans</name>
    <name type="common">Fruit fly</name>
    <dbReference type="NCBI Taxonomy" id="7291"/>
    <lineage>
        <taxon>Eukaryota</taxon>
        <taxon>Metazoa</taxon>
        <taxon>Ecdysozoa</taxon>
        <taxon>Arthropoda</taxon>
        <taxon>Hexapoda</taxon>
        <taxon>Insecta</taxon>
        <taxon>Pterygota</taxon>
        <taxon>Neoptera</taxon>
        <taxon>Endopterygota</taxon>
        <taxon>Diptera</taxon>
        <taxon>Brachycera</taxon>
        <taxon>Muscomorpha</taxon>
        <taxon>Ephydroidea</taxon>
        <taxon>Drosophilidae</taxon>
        <taxon>Drosophila</taxon>
    </lineage>
</organism>
<name>A0A6P8XEB2_DROAB</name>
<protein>
    <submittedName>
        <fullName evidence="3">Uncharacterized protein LOC117563615 isoform X1</fullName>
    </submittedName>
</protein>
<reference evidence="3" key="1">
    <citation type="submission" date="2025-08" db="UniProtKB">
        <authorList>
            <consortium name="RefSeq"/>
        </authorList>
    </citation>
    <scope>IDENTIFICATION</scope>
    <source>
        <strain evidence="3">15112-1751.03</strain>
        <tissue evidence="3">Whole Adult</tissue>
    </source>
</reference>
<dbReference type="AlphaFoldDB" id="A0A6P8XEB2"/>
<proteinExistence type="predicted"/>
<feature type="signal peptide" evidence="1">
    <location>
        <begin position="1"/>
        <end position="19"/>
    </location>
</feature>
<evidence type="ECO:0000256" key="1">
    <source>
        <dbReference type="SAM" id="SignalP"/>
    </source>
</evidence>
<feature type="chain" id="PRO_5027635091" evidence="1">
    <location>
        <begin position="20"/>
        <end position="162"/>
    </location>
</feature>
<evidence type="ECO:0000313" key="3">
    <source>
        <dbReference type="RefSeq" id="XP_034097907.1"/>
    </source>
</evidence>
<dbReference type="GeneID" id="117563615"/>
<keyword evidence="2" id="KW-1185">Reference proteome</keyword>
<evidence type="ECO:0000313" key="2">
    <source>
        <dbReference type="Proteomes" id="UP000515160"/>
    </source>
</evidence>
<keyword evidence="1" id="KW-0732">Signal</keyword>
<dbReference type="Proteomes" id="UP000515160">
    <property type="component" value="Chromosome 2L"/>
</dbReference>
<dbReference type="RefSeq" id="XP_034097907.1">
    <property type="nucleotide sequence ID" value="XM_034242016.2"/>
</dbReference>